<keyword evidence="3 6" id="KW-0812">Transmembrane</keyword>
<feature type="transmembrane region" description="Helical" evidence="6">
    <location>
        <begin position="319"/>
        <end position="340"/>
    </location>
</feature>
<dbReference type="RefSeq" id="WP_155587287.1">
    <property type="nucleotide sequence ID" value="NZ_WFKQ01000005.1"/>
</dbReference>
<protein>
    <submittedName>
        <fullName evidence="7">Na/Pi cotransporter family protein</fullName>
    </submittedName>
</protein>
<comment type="subcellular location">
    <subcellularLocation>
        <location evidence="1">Cell membrane</location>
        <topology evidence="1">Multi-pass membrane protein</topology>
    </subcellularLocation>
</comment>
<keyword evidence="4 6" id="KW-1133">Transmembrane helix</keyword>
<keyword evidence="8" id="KW-1185">Reference proteome</keyword>
<dbReference type="Pfam" id="PF02690">
    <property type="entry name" value="Na_Pi_cotrans"/>
    <property type="match status" value="2"/>
</dbReference>
<comment type="caution">
    <text evidence="7">The sequence shown here is derived from an EMBL/GenBank/DDBJ whole genome shotgun (WGS) entry which is preliminary data.</text>
</comment>
<dbReference type="EMBL" id="WFKQ01000005">
    <property type="protein sequence ID" value="MUG32610.1"/>
    <property type="molecule type" value="Genomic_DNA"/>
</dbReference>
<evidence type="ECO:0000256" key="5">
    <source>
        <dbReference type="ARBA" id="ARBA00023136"/>
    </source>
</evidence>
<feature type="transmembrane region" description="Helical" evidence="6">
    <location>
        <begin position="212"/>
        <end position="245"/>
    </location>
</feature>
<feature type="transmembrane region" description="Helical" evidence="6">
    <location>
        <begin position="87"/>
        <end position="110"/>
    </location>
</feature>
<evidence type="ECO:0000256" key="3">
    <source>
        <dbReference type="ARBA" id="ARBA00022692"/>
    </source>
</evidence>
<evidence type="ECO:0000256" key="4">
    <source>
        <dbReference type="ARBA" id="ARBA00022989"/>
    </source>
</evidence>
<dbReference type="PANTHER" id="PTHR10010:SF46">
    <property type="entry name" value="SODIUM-DEPENDENT PHOSPHATE TRANSPORT PROTEIN 2B"/>
    <property type="match status" value="1"/>
</dbReference>
<name>A0A844M1Q9_9GAMM</name>
<accession>A0A844M1Q9</accession>
<dbReference type="GO" id="GO:0044341">
    <property type="term" value="P:sodium-dependent phosphate transport"/>
    <property type="evidence" value="ECO:0007669"/>
    <property type="project" value="InterPro"/>
</dbReference>
<dbReference type="GO" id="GO:0005886">
    <property type="term" value="C:plasma membrane"/>
    <property type="evidence" value="ECO:0007669"/>
    <property type="project" value="UniProtKB-SubCell"/>
</dbReference>
<evidence type="ECO:0000256" key="2">
    <source>
        <dbReference type="ARBA" id="ARBA00022475"/>
    </source>
</evidence>
<dbReference type="OrthoDB" id="9763003at2"/>
<evidence type="ECO:0000256" key="1">
    <source>
        <dbReference type="ARBA" id="ARBA00004651"/>
    </source>
</evidence>
<reference evidence="7 8" key="1">
    <citation type="journal article" date="2019" name="PLoS ONE">
        <title>Pup mortality in New Zealand sea lions (Phocarctos hookeri) at Enderby Island, Auckland Islands, 2013-18.</title>
        <authorList>
            <person name="Michael S.A."/>
            <person name="Hayman D.T.S."/>
            <person name="Gray R."/>
            <person name="Zhang J."/>
            <person name="Rogers L."/>
            <person name="Roe W.D."/>
        </authorList>
    </citation>
    <scope>NUCLEOTIDE SEQUENCE [LARGE SCALE GENOMIC DNA]</scope>
    <source>
        <strain evidence="7 8">SM868</strain>
    </source>
</reference>
<feature type="transmembrane region" description="Helical" evidence="6">
    <location>
        <begin position="116"/>
        <end position="139"/>
    </location>
</feature>
<dbReference type="Proteomes" id="UP000442109">
    <property type="component" value="Unassembled WGS sequence"/>
</dbReference>
<dbReference type="InterPro" id="IPR003841">
    <property type="entry name" value="Na/Pi_transpt"/>
</dbReference>
<feature type="transmembrane region" description="Helical" evidence="6">
    <location>
        <begin position="21"/>
        <end position="37"/>
    </location>
</feature>
<gene>
    <name evidence="7" type="ORF">GB996_07345</name>
</gene>
<evidence type="ECO:0000313" key="8">
    <source>
        <dbReference type="Proteomes" id="UP000442109"/>
    </source>
</evidence>
<dbReference type="GO" id="GO:0005436">
    <property type="term" value="F:sodium:phosphate symporter activity"/>
    <property type="evidence" value="ECO:0007669"/>
    <property type="project" value="InterPro"/>
</dbReference>
<dbReference type="AlphaFoldDB" id="A0A844M1Q9"/>
<keyword evidence="5 6" id="KW-0472">Membrane</keyword>
<feature type="transmembrane region" description="Helical" evidence="6">
    <location>
        <begin position="171"/>
        <end position="189"/>
    </location>
</feature>
<organism evidence="7 8">
    <name type="scientific">Psychrobacter sanguinis</name>
    <dbReference type="NCBI Taxonomy" id="861445"/>
    <lineage>
        <taxon>Bacteria</taxon>
        <taxon>Pseudomonadati</taxon>
        <taxon>Pseudomonadota</taxon>
        <taxon>Gammaproteobacteria</taxon>
        <taxon>Moraxellales</taxon>
        <taxon>Moraxellaceae</taxon>
        <taxon>Psychrobacter</taxon>
    </lineage>
</organism>
<keyword evidence="2" id="KW-1003">Cell membrane</keyword>
<dbReference type="PANTHER" id="PTHR10010">
    <property type="entry name" value="SOLUTE CARRIER FAMILY 34 SODIUM PHOSPHATE , MEMBER 2-RELATED"/>
    <property type="match status" value="1"/>
</dbReference>
<sequence length="620" mass="67777">MKNRYLNSMVPPVILRHLKKAKFLGLGLLLIALVYSFVMSSAWLVLCYGLALFLFGMQCIEGALQSAAGGRLEQIMAKSTETPIKSFLFGIGATFLLQSTTLVSLLTIAFLSTGMISLAGGLAVILGTNFGATSGIWLLAWAGQSLSLSPAALPMLVVGVLLGFIDKRLKVFGQALIGIALIFLGIDSIKDGFGAFGQIELSDIKASGISQVLLFTLLGFLLTCVLQSSHATLILVLAALAAGQLTLTQSFAIALGSNLGSSFTTALVGMLSSDRNGQRLALAHLIYNWVTALLALILWLPLTFAVGAIATVIGMHSPLLQLALFHTLFNVLGVSVFWGIQQPFIEKLHLFLPDKSPKKQLPDGAEAVHPLHLHRNMLKSTDTAIHAVHQEIEHLTTLGLEVVCHAIYVPNAQLYTPSSELPNPARPLQLDVQSLYEWQIKPLYSEILNFTSKIDIHANKVQKKLTDAHINAFHVVEMVKQSKHLQKNMQQFLNTPGTSIYQDYMALRQHLFDMLISFNRVRSLQKQSLDRQQATEIFVQHTEASMSPHHHVLDKLREHKIDKLQASSLINDMNYVRRINSGLSEILINSQDLSLNSVSTTGSATNVIDTPIGVDKSDNA</sequence>
<feature type="transmembrane region" description="Helical" evidence="6">
    <location>
        <begin position="285"/>
        <end position="313"/>
    </location>
</feature>
<dbReference type="NCBIfam" id="NF037997">
    <property type="entry name" value="Na_Pi_symport"/>
    <property type="match status" value="1"/>
</dbReference>
<proteinExistence type="predicted"/>
<evidence type="ECO:0000256" key="6">
    <source>
        <dbReference type="SAM" id="Phobius"/>
    </source>
</evidence>
<feature type="transmembrane region" description="Helical" evidence="6">
    <location>
        <begin position="146"/>
        <end position="165"/>
    </location>
</feature>
<evidence type="ECO:0000313" key="7">
    <source>
        <dbReference type="EMBL" id="MUG32610.1"/>
    </source>
</evidence>